<dbReference type="PANTHER" id="PTHR11803">
    <property type="entry name" value="2-IMINOBUTANOATE/2-IMINOPROPANOATE DEAMINASE RIDA"/>
    <property type="match status" value="1"/>
</dbReference>
<dbReference type="InterPro" id="IPR006056">
    <property type="entry name" value="RidA"/>
</dbReference>
<evidence type="ECO:0000256" key="1">
    <source>
        <dbReference type="ARBA" id="ARBA00010552"/>
    </source>
</evidence>
<dbReference type="Pfam" id="PF01042">
    <property type="entry name" value="Ribonuc_L-PSP"/>
    <property type="match status" value="1"/>
</dbReference>
<dbReference type="EMBL" id="CP155620">
    <property type="protein sequence ID" value="XBJ29528.1"/>
    <property type="molecule type" value="Genomic_DNA"/>
</dbReference>
<gene>
    <name evidence="2" type="ORF">AAH949_01455</name>
</gene>
<dbReference type="InterPro" id="IPR035959">
    <property type="entry name" value="RutC-like_sf"/>
</dbReference>
<dbReference type="InterPro" id="IPR006175">
    <property type="entry name" value="YjgF/YER057c/UK114"/>
</dbReference>
<dbReference type="GO" id="GO:0019239">
    <property type="term" value="F:deaminase activity"/>
    <property type="evidence" value="ECO:0007669"/>
    <property type="project" value="TreeGrafter"/>
</dbReference>
<comment type="similarity">
    <text evidence="1">Belongs to the RutC family.</text>
</comment>
<dbReference type="SUPFAM" id="SSF55298">
    <property type="entry name" value="YjgF-like"/>
    <property type="match status" value="1"/>
</dbReference>
<dbReference type="CDD" id="cd00448">
    <property type="entry name" value="YjgF_YER057c_UK114_family"/>
    <property type="match status" value="1"/>
</dbReference>
<sequence>MQRYPKAIGPYSAYREANSFIFISGQIPIDPQNGEVVNGDIAQQSTQVLKNLQAILEENGLGFENVVKTTVFLADINEFTPMNEIYAKFFKAPYPARSAIAVKDLPKGVKVEIEAIAFKK</sequence>
<dbReference type="PANTHER" id="PTHR11803:SF39">
    <property type="entry name" value="2-IMINOBUTANOATE_2-IMINOPROPANOATE DEAMINASE"/>
    <property type="match status" value="1"/>
</dbReference>
<organism evidence="2">
    <name type="scientific">Campylobacter sp. CCS1377</name>
    <dbReference type="NCBI Taxonomy" id="3158229"/>
    <lineage>
        <taxon>Bacteria</taxon>
        <taxon>Pseudomonadati</taxon>
        <taxon>Campylobacterota</taxon>
        <taxon>Epsilonproteobacteria</taxon>
        <taxon>Campylobacterales</taxon>
        <taxon>Campylobacteraceae</taxon>
        <taxon>Campylobacter</taxon>
    </lineage>
</organism>
<protein>
    <submittedName>
        <fullName evidence="2">RidA family protein</fullName>
    </submittedName>
</protein>
<evidence type="ECO:0000313" key="2">
    <source>
        <dbReference type="EMBL" id="XBJ29528.1"/>
    </source>
</evidence>
<dbReference type="PROSITE" id="PS01094">
    <property type="entry name" value="UPF0076"/>
    <property type="match status" value="1"/>
</dbReference>
<proteinExistence type="inferred from homology"/>
<dbReference type="NCBIfam" id="TIGR00004">
    <property type="entry name" value="Rid family detoxifying hydrolase"/>
    <property type="match status" value="1"/>
</dbReference>
<dbReference type="GO" id="GO:0005829">
    <property type="term" value="C:cytosol"/>
    <property type="evidence" value="ECO:0007669"/>
    <property type="project" value="TreeGrafter"/>
</dbReference>
<dbReference type="RefSeq" id="WP_134237604.1">
    <property type="nucleotide sequence ID" value="NZ_CP155620.1"/>
</dbReference>
<dbReference type="Gene3D" id="3.30.1330.40">
    <property type="entry name" value="RutC-like"/>
    <property type="match status" value="1"/>
</dbReference>
<dbReference type="InterPro" id="IPR019897">
    <property type="entry name" value="RidA_CS"/>
</dbReference>
<name>A0AAU7E6E3_9BACT</name>
<reference evidence="2" key="1">
    <citation type="submission" date="2024-05" db="EMBL/GenBank/DDBJ databases">
        <title>Campylobacter coli isolated from environmental waters in Slovenia.</title>
        <authorList>
            <person name="Zautner A.E."/>
            <person name="Bunk B."/>
            <person name="Riedel T."/>
            <person name="Sproeer C."/>
        </authorList>
    </citation>
    <scope>NUCLEOTIDE SEQUENCE</scope>
    <source>
        <strain evidence="2">CCS1377</strain>
    </source>
</reference>
<dbReference type="AlphaFoldDB" id="A0AAU7E6E3"/>
<dbReference type="FunFam" id="3.30.1330.40:FF:000001">
    <property type="entry name" value="L-PSP family endoribonuclease"/>
    <property type="match status" value="1"/>
</dbReference>
<accession>A0AAU7E6E3</accession>